<dbReference type="PANTHER" id="PTHR43877">
    <property type="entry name" value="AMINOALKYLPHOSPHONATE N-ACETYLTRANSFERASE-RELATED-RELATED"/>
    <property type="match status" value="1"/>
</dbReference>
<evidence type="ECO:0000259" key="3">
    <source>
        <dbReference type="PROSITE" id="PS51186"/>
    </source>
</evidence>
<evidence type="ECO:0000313" key="5">
    <source>
        <dbReference type="Proteomes" id="UP000241346"/>
    </source>
</evidence>
<dbReference type="Proteomes" id="UP000241346">
    <property type="component" value="Unassembled WGS sequence"/>
</dbReference>
<proteinExistence type="predicted"/>
<reference evidence="4 5" key="1">
    <citation type="submission" date="2018-03" db="EMBL/GenBank/DDBJ databases">
        <title>Whole genome sequencing of Histamine producing bacteria.</title>
        <authorList>
            <person name="Butler K."/>
        </authorList>
    </citation>
    <scope>NUCLEOTIDE SEQUENCE [LARGE SCALE GENOMIC DNA]</scope>
    <source>
        <strain evidence="4 5">DSM 19138</strain>
    </source>
</reference>
<gene>
    <name evidence="4" type="ORF">C9J01_06605</name>
</gene>
<dbReference type="GO" id="GO:0016747">
    <property type="term" value="F:acyltransferase activity, transferring groups other than amino-acyl groups"/>
    <property type="evidence" value="ECO:0007669"/>
    <property type="project" value="InterPro"/>
</dbReference>
<dbReference type="OrthoDB" id="6456007at2"/>
<evidence type="ECO:0000256" key="2">
    <source>
        <dbReference type="ARBA" id="ARBA00023315"/>
    </source>
</evidence>
<dbReference type="InterPro" id="IPR000182">
    <property type="entry name" value="GNAT_dom"/>
</dbReference>
<keyword evidence="1 4" id="KW-0808">Transferase</keyword>
<feature type="domain" description="N-acetyltransferase" evidence="3">
    <location>
        <begin position="3"/>
        <end position="139"/>
    </location>
</feature>
<evidence type="ECO:0000256" key="1">
    <source>
        <dbReference type="ARBA" id="ARBA00022679"/>
    </source>
</evidence>
<protein>
    <submittedName>
        <fullName evidence="4">N-acetyltransferase</fullName>
    </submittedName>
</protein>
<dbReference type="SUPFAM" id="SSF55729">
    <property type="entry name" value="Acyl-CoA N-acyltransferases (Nat)"/>
    <property type="match status" value="1"/>
</dbReference>
<dbReference type="PROSITE" id="PS51186">
    <property type="entry name" value="GNAT"/>
    <property type="match status" value="1"/>
</dbReference>
<dbReference type="Pfam" id="PF00583">
    <property type="entry name" value="Acetyltransf_1"/>
    <property type="match status" value="1"/>
</dbReference>
<dbReference type="CDD" id="cd04301">
    <property type="entry name" value="NAT_SF"/>
    <property type="match status" value="1"/>
</dbReference>
<dbReference type="InterPro" id="IPR016181">
    <property type="entry name" value="Acyl_CoA_acyltransferase"/>
</dbReference>
<dbReference type="AlphaFoldDB" id="A0A2T3NMF6"/>
<comment type="caution">
    <text evidence="4">The sequence shown here is derived from an EMBL/GenBank/DDBJ whole genome shotgun (WGS) entry which is preliminary data.</text>
</comment>
<dbReference type="InterPro" id="IPR050832">
    <property type="entry name" value="Bact_Acetyltransf"/>
</dbReference>
<organism evidence="4 5">
    <name type="scientific">Photobacterium rosenbergii</name>
    <dbReference type="NCBI Taxonomy" id="294936"/>
    <lineage>
        <taxon>Bacteria</taxon>
        <taxon>Pseudomonadati</taxon>
        <taxon>Pseudomonadota</taxon>
        <taxon>Gammaproteobacteria</taxon>
        <taxon>Vibrionales</taxon>
        <taxon>Vibrionaceae</taxon>
        <taxon>Photobacterium</taxon>
    </lineage>
</organism>
<name>A0A2T3NMF6_9GAMM</name>
<dbReference type="Gene3D" id="3.40.630.30">
    <property type="match status" value="1"/>
</dbReference>
<evidence type="ECO:0000313" key="4">
    <source>
        <dbReference type="EMBL" id="PSW16662.1"/>
    </source>
</evidence>
<dbReference type="RefSeq" id="WP_107297281.1">
    <property type="nucleotide sequence ID" value="NZ_PYMB01000001.1"/>
</dbReference>
<dbReference type="EMBL" id="PYMB01000001">
    <property type="protein sequence ID" value="PSW16662.1"/>
    <property type="molecule type" value="Genomic_DNA"/>
</dbReference>
<keyword evidence="2" id="KW-0012">Acyltransferase</keyword>
<accession>A0A2T3NMF6</accession>
<sequence>MKTTIRLATEADAEGINQVSSYLGYSELSDDQAKDKLFQMCTSTSDEVYVCEMSGNIAGWLHLFYARRLASDDFYEIGGLVVNPEFRGKGIGRALVAHVVETHKGKIRVRCNEKRLESHQFYEAVGFVRNKAQCVFEAG</sequence>